<dbReference type="PROSITE" id="PS51257">
    <property type="entry name" value="PROKAR_LIPOPROTEIN"/>
    <property type="match status" value="1"/>
</dbReference>
<dbReference type="Proteomes" id="UP000245938">
    <property type="component" value="Unassembled WGS sequence"/>
</dbReference>
<dbReference type="OrthoDB" id="1797983at2"/>
<dbReference type="EMBL" id="QFVR01000020">
    <property type="protein sequence ID" value="PWI24501.1"/>
    <property type="molecule type" value="Genomic_DNA"/>
</dbReference>
<protein>
    <recommendedName>
        <fullName evidence="4">Lipoprotein</fullName>
    </recommendedName>
</protein>
<evidence type="ECO:0000313" key="3">
    <source>
        <dbReference type="Proteomes" id="UP000245938"/>
    </source>
</evidence>
<evidence type="ECO:0008006" key="4">
    <source>
        <dbReference type="Google" id="ProtNLM"/>
    </source>
</evidence>
<dbReference type="RefSeq" id="WP_109306842.1">
    <property type="nucleotide sequence ID" value="NZ_BJUF01000011.1"/>
</dbReference>
<accession>A0A2U3AJ49</accession>
<organism evidence="2 3">
    <name type="scientific">Kurthia sibirica</name>
    <dbReference type="NCBI Taxonomy" id="202750"/>
    <lineage>
        <taxon>Bacteria</taxon>
        <taxon>Bacillati</taxon>
        <taxon>Bacillota</taxon>
        <taxon>Bacilli</taxon>
        <taxon>Bacillales</taxon>
        <taxon>Caryophanaceae</taxon>
        <taxon>Kurthia</taxon>
    </lineage>
</organism>
<proteinExistence type="predicted"/>
<reference evidence="2 3" key="1">
    <citation type="submission" date="2018-05" db="EMBL/GenBank/DDBJ databases">
        <title>Kurthia sibirica genome sequence.</title>
        <authorList>
            <person name="Maclea K.S."/>
            <person name="Goen A.E."/>
        </authorList>
    </citation>
    <scope>NUCLEOTIDE SEQUENCE [LARGE SCALE GENOMIC DNA]</scope>
    <source>
        <strain evidence="2 3">ATCC 49154</strain>
    </source>
</reference>
<feature type="signal peptide" evidence="1">
    <location>
        <begin position="1"/>
        <end position="22"/>
    </location>
</feature>
<evidence type="ECO:0000313" key="2">
    <source>
        <dbReference type="EMBL" id="PWI24501.1"/>
    </source>
</evidence>
<sequence>MKKIIFFMICLFTLFGCTQGEADTSHPPKLQISVAGKQYNTILGTYCWSGGCEDKVGPVDLLANTEPLVVKAQETITLVQKEKERPDSLFLTEIFEQQEKEIALDHYSFKAPTEVGTYYYGLSGTWFGEGKYEISGDAQYAFALKIER</sequence>
<name>A0A2U3AJ49_9BACL</name>
<keyword evidence="1" id="KW-0732">Signal</keyword>
<gene>
    <name evidence="2" type="ORF">DEX24_12985</name>
</gene>
<feature type="chain" id="PRO_5015687986" description="Lipoprotein" evidence="1">
    <location>
        <begin position="23"/>
        <end position="148"/>
    </location>
</feature>
<keyword evidence="3" id="KW-1185">Reference proteome</keyword>
<evidence type="ECO:0000256" key="1">
    <source>
        <dbReference type="SAM" id="SignalP"/>
    </source>
</evidence>
<comment type="caution">
    <text evidence="2">The sequence shown here is derived from an EMBL/GenBank/DDBJ whole genome shotgun (WGS) entry which is preliminary data.</text>
</comment>
<dbReference type="AlphaFoldDB" id="A0A2U3AJ49"/>